<comment type="similarity">
    <text evidence="1">Belongs to the 4-hydroxybenzoyl-CoA thioesterase family.</text>
</comment>
<evidence type="ECO:0000313" key="4">
    <source>
        <dbReference type="Proteomes" id="UP000293562"/>
    </source>
</evidence>
<accession>A0A4Q7VHI9</accession>
<proteinExistence type="inferred from homology"/>
<dbReference type="NCBIfam" id="TIGR00051">
    <property type="entry name" value="YbgC/FadM family acyl-CoA thioesterase"/>
    <property type="match status" value="1"/>
</dbReference>
<dbReference type="PIRSF" id="PIRSF003230">
    <property type="entry name" value="YbgC"/>
    <property type="match status" value="1"/>
</dbReference>
<dbReference type="OrthoDB" id="9800856at2"/>
<comment type="caution">
    <text evidence="3">The sequence shown here is derived from an EMBL/GenBank/DDBJ whole genome shotgun (WGS) entry which is preliminary data.</text>
</comment>
<evidence type="ECO:0000313" key="3">
    <source>
        <dbReference type="EMBL" id="RZT95549.1"/>
    </source>
</evidence>
<organism evidence="3 4">
    <name type="scientific">Ancylomarina subtilis</name>
    <dbReference type="NCBI Taxonomy" id="1639035"/>
    <lineage>
        <taxon>Bacteria</taxon>
        <taxon>Pseudomonadati</taxon>
        <taxon>Bacteroidota</taxon>
        <taxon>Bacteroidia</taxon>
        <taxon>Marinilabiliales</taxon>
        <taxon>Marinifilaceae</taxon>
        <taxon>Ancylomarina</taxon>
    </lineage>
</organism>
<dbReference type="PANTHER" id="PTHR31793:SF27">
    <property type="entry name" value="NOVEL THIOESTERASE SUPERFAMILY DOMAIN AND SAPOSIN A-TYPE DOMAIN CONTAINING PROTEIN (0610012H03RIK)"/>
    <property type="match status" value="1"/>
</dbReference>
<dbReference type="InterPro" id="IPR006684">
    <property type="entry name" value="YbgC/YbaW"/>
</dbReference>
<dbReference type="SUPFAM" id="SSF54637">
    <property type="entry name" value="Thioesterase/thiol ester dehydrase-isomerase"/>
    <property type="match status" value="1"/>
</dbReference>
<reference evidence="3 4" key="1">
    <citation type="submission" date="2019-02" db="EMBL/GenBank/DDBJ databases">
        <title>Genomic Encyclopedia of Type Strains, Phase IV (KMG-IV): sequencing the most valuable type-strain genomes for metagenomic binning, comparative biology and taxonomic classification.</title>
        <authorList>
            <person name="Goeker M."/>
        </authorList>
    </citation>
    <scope>NUCLEOTIDE SEQUENCE [LARGE SCALE GENOMIC DNA]</scope>
    <source>
        <strain evidence="3 4">DSM 28825</strain>
    </source>
</reference>
<keyword evidence="4" id="KW-1185">Reference proteome</keyword>
<dbReference type="Gene3D" id="3.10.129.10">
    <property type="entry name" value="Hotdog Thioesterase"/>
    <property type="match status" value="1"/>
</dbReference>
<dbReference type="GO" id="GO:0047617">
    <property type="term" value="F:fatty acyl-CoA hydrolase activity"/>
    <property type="evidence" value="ECO:0007669"/>
    <property type="project" value="TreeGrafter"/>
</dbReference>
<dbReference type="CDD" id="cd00586">
    <property type="entry name" value="4HBT"/>
    <property type="match status" value="1"/>
</dbReference>
<gene>
    <name evidence="3" type="ORF">EV201_0172</name>
</gene>
<dbReference type="PANTHER" id="PTHR31793">
    <property type="entry name" value="4-HYDROXYBENZOYL-COA THIOESTERASE FAMILY MEMBER"/>
    <property type="match status" value="1"/>
</dbReference>
<dbReference type="EMBL" id="SHKN01000001">
    <property type="protein sequence ID" value="RZT95549.1"/>
    <property type="molecule type" value="Genomic_DNA"/>
</dbReference>
<keyword evidence="2 3" id="KW-0378">Hydrolase</keyword>
<name>A0A4Q7VHI9_9BACT</name>
<dbReference type="Pfam" id="PF13279">
    <property type="entry name" value="4HBT_2"/>
    <property type="match status" value="1"/>
</dbReference>
<dbReference type="InterPro" id="IPR050563">
    <property type="entry name" value="4-hydroxybenzoyl-CoA_TE"/>
</dbReference>
<sequence>MIQDKIQLRPRYSEVDQMGYVYHANYVTYCHQARTELLRKFELNDKYLEDMQIMMPVITFNIEYKKPAHYDELISITTRVKEIPKTRFYFEFLITNEEGHILSKANSTVVFVDKISRSPKIVPDFIAKKLQANFKPSLNPALT</sequence>
<evidence type="ECO:0000256" key="2">
    <source>
        <dbReference type="ARBA" id="ARBA00022801"/>
    </source>
</evidence>
<protein>
    <submittedName>
        <fullName evidence="3">Acyl-CoA thioester hydrolase</fullName>
    </submittedName>
</protein>
<dbReference type="RefSeq" id="WP_130305507.1">
    <property type="nucleotide sequence ID" value="NZ_SHKN01000001.1"/>
</dbReference>
<dbReference type="AlphaFoldDB" id="A0A4Q7VHI9"/>
<evidence type="ECO:0000256" key="1">
    <source>
        <dbReference type="ARBA" id="ARBA00005953"/>
    </source>
</evidence>
<dbReference type="InterPro" id="IPR029069">
    <property type="entry name" value="HotDog_dom_sf"/>
</dbReference>
<dbReference type="Proteomes" id="UP000293562">
    <property type="component" value="Unassembled WGS sequence"/>
</dbReference>